<sequence length="245" mass="26190">MTATLLAPATVLDRSLSRMRELHPDYPRMYAVATMAGEGKRRWWALGGAQRASRISLMLDRAVDDLGDPDAAALQVASSLIHAVVGRVTALTALEGRAWDCGVENLWIHMDNDGCIDWAGIVDETLRVLPGDPAAGTPGTVTVPCERALHLWTASRCMSSLSAVATSLSRCSSIDRRRYWGLVGESVLGAATHVPLLAGIGGADAQRRGQGLLDAFVASGAPVRSRVRPWVRPGRAPHGAVLRNR</sequence>
<evidence type="ECO:0008006" key="3">
    <source>
        <dbReference type="Google" id="ProtNLM"/>
    </source>
</evidence>
<dbReference type="Proteomes" id="UP000183263">
    <property type="component" value="Unassembled WGS sequence"/>
</dbReference>
<organism evidence="1 2">
    <name type="scientific">Rhodococcus triatomae</name>
    <dbReference type="NCBI Taxonomy" id="300028"/>
    <lineage>
        <taxon>Bacteria</taxon>
        <taxon>Bacillati</taxon>
        <taxon>Actinomycetota</taxon>
        <taxon>Actinomycetes</taxon>
        <taxon>Mycobacteriales</taxon>
        <taxon>Nocardiaceae</taxon>
        <taxon>Rhodococcus</taxon>
    </lineage>
</organism>
<gene>
    <name evidence="1" type="ORF">SAMN05444695_10728</name>
</gene>
<dbReference type="EMBL" id="FNDN01000007">
    <property type="protein sequence ID" value="SDI38600.1"/>
    <property type="molecule type" value="Genomic_DNA"/>
</dbReference>
<protein>
    <recommendedName>
        <fullName evidence="3">Iron reductase</fullName>
    </recommendedName>
</protein>
<proteinExistence type="predicted"/>
<keyword evidence="2" id="KW-1185">Reference proteome</keyword>
<evidence type="ECO:0000313" key="1">
    <source>
        <dbReference type="EMBL" id="SDI38600.1"/>
    </source>
</evidence>
<dbReference type="AlphaFoldDB" id="A0A1G8K724"/>
<name>A0A1G8K724_9NOCA</name>
<accession>A0A1G8K724</accession>
<evidence type="ECO:0000313" key="2">
    <source>
        <dbReference type="Proteomes" id="UP000183263"/>
    </source>
</evidence>
<reference evidence="1 2" key="1">
    <citation type="submission" date="2016-10" db="EMBL/GenBank/DDBJ databases">
        <authorList>
            <person name="de Groot N.N."/>
        </authorList>
    </citation>
    <scope>NUCLEOTIDE SEQUENCE [LARGE SCALE GENOMIC DNA]</scope>
    <source>
        <strain evidence="1 2">DSM 44892</strain>
    </source>
</reference>